<evidence type="ECO:0000313" key="11">
    <source>
        <dbReference type="EMBL" id="SHI17326.1"/>
    </source>
</evidence>
<dbReference type="RefSeq" id="WP_084673152.1">
    <property type="nucleotide sequence ID" value="NZ_FQXT01000004.1"/>
</dbReference>
<dbReference type="GO" id="GO:0000719">
    <property type="term" value="P:photoreactive repair"/>
    <property type="evidence" value="ECO:0007669"/>
    <property type="project" value="TreeGrafter"/>
</dbReference>
<dbReference type="GO" id="GO:0071949">
    <property type="term" value="F:FAD binding"/>
    <property type="evidence" value="ECO:0007669"/>
    <property type="project" value="TreeGrafter"/>
</dbReference>
<evidence type="ECO:0000256" key="6">
    <source>
        <dbReference type="PIRSR" id="PIRSR602081-1"/>
    </source>
</evidence>
<sequence>MSNTAVNAADEIKILMNLVWFRNDLRTLDNISLQQACSNDAGVVAVYCFDPRHFKMGPFGFKKTERFRAQFLIETIQELHEDLRKLNITLLVYLEKPEDVIPKLAAKYKASQIYYQKEWTAEEVEVQHNVKEACEASVTFTANYDQFLIHPEDLPYDSFEAIPNVFTHWRKTCEKSLHIRKCVEPQQQPKTNLIDEPTEIPSLSDLGLEDFKIDNRTAFPFNGGTQQASQRIQQYFWESKKLQVYKKTRNGLVGTDYSSKLSAWLANGSVSARIIYWEIKKFERDEAKNDSTYWLFFELMWRDFFKYISLKYGNSIFKIGGILNKDYDWHSNKAAQKEWITGNTKYDFVNANMKEIAATGWMSNRGRQNVASFWAKELQQDWRVGAAYFESMLIDYDVHSNYGNWMYNSGVGNDPRDRKFNIQSQAERYDSSGKYQRLWLEPSLFE</sequence>
<dbReference type="EMBL" id="QOVN01000003">
    <property type="protein sequence ID" value="RXG29703.1"/>
    <property type="molecule type" value="Genomic_DNA"/>
</dbReference>
<keyword evidence="13" id="KW-1185">Reference proteome</keyword>
<evidence type="ECO:0000256" key="7">
    <source>
        <dbReference type="PIRSR" id="PIRSR602081-2"/>
    </source>
</evidence>
<dbReference type="InterPro" id="IPR014133">
    <property type="entry name" value="Cry_DASH"/>
</dbReference>
<dbReference type="Gene3D" id="1.25.40.80">
    <property type="match status" value="1"/>
</dbReference>
<dbReference type="Pfam" id="PF00875">
    <property type="entry name" value="DNA_photolyase"/>
    <property type="match status" value="1"/>
</dbReference>
<keyword evidence="3 6" id="KW-0285">Flavoprotein</keyword>
<dbReference type="PRINTS" id="PR00147">
    <property type="entry name" value="DNAPHOTLYASE"/>
</dbReference>
<feature type="binding site" evidence="6">
    <location>
        <begin position="258"/>
        <end position="262"/>
    </location>
    <ligand>
        <name>FAD</name>
        <dbReference type="ChEBI" id="CHEBI:57692"/>
    </ligand>
</feature>
<feature type="domain" description="Photolyase/cryptochrome alpha/beta" evidence="9">
    <location>
        <begin position="15"/>
        <end position="148"/>
    </location>
</feature>
<dbReference type="GO" id="GO:0003677">
    <property type="term" value="F:DNA binding"/>
    <property type="evidence" value="ECO:0007669"/>
    <property type="project" value="TreeGrafter"/>
</dbReference>
<protein>
    <recommendedName>
        <fullName evidence="2 8">Cryptochrome DASH</fullName>
    </recommendedName>
</protein>
<dbReference type="InterPro" id="IPR036155">
    <property type="entry name" value="Crypto/Photolyase_N_sf"/>
</dbReference>
<dbReference type="InterPro" id="IPR014729">
    <property type="entry name" value="Rossmann-like_a/b/a_fold"/>
</dbReference>
<dbReference type="EMBL" id="FQXT01000004">
    <property type="protein sequence ID" value="SHI17326.1"/>
    <property type="molecule type" value="Genomic_DNA"/>
</dbReference>
<evidence type="ECO:0000313" key="13">
    <source>
        <dbReference type="Proteomes" id="UP000290037"/>
    </source>
</evidence>
<dbReference type="Proteomes" id="UP000184240">
    <property type="component" value="Unassembled WGS sequence"/>
</dbReference>
<evidence type="ECO:0000256" key="5">
    <source>
        <dbReference type="ARBA" id="ARBA00022991"/>
    </source>
</evidence>
<feature type="binding site" evidence="6">
    <location>
        <position position="245"/>
    </location>
    <ligand>
        <name>FAD</name>
        <dbReference type="ChEBI" id="CHEBI:57692"/>
    </ligand>
</feature>
<dbReference type="Gene3D" id="3.40.50.620">
    <property type="entry name" value="HUPs"/>
    <property type="match status" value="1"/>
</dbReference>
<keyword evidence="5 8" id="KW-0157">Chromophore</keyword>
<feature type="binding site" evidence="6">
    <location>
        <begin position="395"/>
        <end position="397"/>
    </location>
    <ligand>
        <name>FAD</name>
        <dbReference type="ChEBI" id="CHEBI:57692"/>
    </ligand>
</feature>
<accession>A0A1M5YZ83</accession>
<dbReference type="PANTHER" id="PTHR11455:SF22">
    <property type="entry name" value="CRYPTOCHROME DASH"/>
    <property type="match status" value="1"/>
</dbReference>
<dbReference type="PANTHER" id="PTHR11455">
    <property type="entry name" value="CRYPTOCHROME"/>
    <property type="match status" value="1"/>
</dbReference>
<feature type="site" description="Electron transfer via tryptophanyl radical" evidence="7">
    <location>
        <position position="382"/>
    </location>
</feature>
<dbReference type="InterPro" id="IPR006050">
    <property type="entry name" value="DNA_photolyase_N"/>
</dbReference>
<proteinExistence type="inferred from homology"/>
<evidence type="ECO:0000313" key="10">
    <source>
        <dbReference type="EMBL" id="RXG29703.1"/>
    </source>
</evidence>
<evidence type="ECO:0000313" key="12">
    <source>
        <dbReference type="Proteomes" id="UP000184240"/>
    </source>
</evidence>
<dbReference type="InterPro" id="IPR005101">
    <property type="entry name" value="Cryptochr/Photolyase_FAD-bd"/>
</dbReference>
<dbReference type="Gene3D" id="1.10.579.10">
    <property type="entry name" value="DNA Cyclobutane Dipyrimidine Photolyase, subunit A, domain 3"/>
    <property type="match status" value="1"/>
</dbReference>
<dbReference type="STRING" id="573501.SAMN04487999_2528"/>
<name>A0A1M5YZ83_9FLAO</name>
<evidence type="ECO:0000256" key="3">
    <source>
        <dbReference type="ARBA" id="ARBA00022630"/>
    </source>
</evidence>
<dbReference type="OrthoDB" id="9772484at2"/>
<dbReference type="Proteomes" id="UP000290037">
    <property type="component" value="Unassembled WGS sequence"/>
</dbReference>
<comment type="cofactor">
    <cofactor evidence="6 8">
        <name>FAD</name>
        <dbReference type="ChEBI" id="CHEBI:57692"/>
    </cofactor>
    <text evidence="6 8">Binds 1 FAD per subunit.</text>
</comment>
<feature type="binding site" evidence="6">
    <location>
        <begin position="298"/>
        <end position="305"/>
    </location>
    <ligand>
        <name>FAD</name>
        <dbReference type="ChEBI" id="CHEBI:57692"/>
    </ligand>
</feature>
<dbReference type="GO" id="GO:0003904">
    <property type="term" value="F:deoxyribodipyrimidine photo-lyase activity"/>
    <property type="evidence" value="ECO:0007669"/>
    <property type="project" value="TreeGrafter"/>
</dbReference>
<dbReference type="SUPFAM" id="SSF52425">
    <property type="entry name" value="Cryptochrome/photolyase, N-terminal domain"/>
    <property type="match status" value="1"/>
</dbReference>
<evidence type="ECO:0000259" key="9">
    <source>
        <dbReference type="PROSITE" id="PS51645"/>
    </source>
</evidence>
<comment type="similarity">
    <text evidence="1 8">Belongs to the DNA photolyase class-1 family.</text>
</comment>
<dbReference type="Pfam" id="PF03441">
    <property type="entry name" value="FAD_binding_7"/>
    <property type="match status" value="1"/>
</dbReference>
<evidence type="ECO:0000256" key="1">
    <source>
        <dbReference type="ARBA" id="ARBA00005862"/>
    </source>
</evidence>
<keyword evidence="4 6" id="KW-0274">FAD</keyword>
<keyword evidence="11" id="KW-0456">Lyase</keyword>
<reference evidence="10 13" key="3">
    <citation type="submission" date="2018-07" db="EMBL/GenBank/DDBJ databases">
        <title>Leeuwenhoekiella genomics.</title>
        <authorList>
            <person name="Tahon G."/>
            <person name="Willems A."/>
        </authorList>
    </citation>
    <scope>NUCLEOTIDE SEQUENCE [LARGE SCALE GENOMIC DNA]</scope>
    <source>
        <strain evidence="10 13">LMG 24856</strain>
    </source>
</reference>
<organism evidence="11 12">
    <name type="scientific">Leeuwenhoekiella palythoae</name>
    <dbReference type="NCBI Taxonomy" id="573501"/>
    <lineage>
        <taxon>Bacteria</taxon>
        <taxon>Pseudomonadati</taxon>
        <taxon>Bacteroidota</taxon>
        <taxon>Flavobacteriia</taxon>
        <taxon>Flavobacteriales</taxon>
        <taxon>Flavobacteriaceae</taxon>
        <taxon>Leeuwenhoekiella</taxon>
    </lineage>
</organism>
<reference evidence="11" key="1">
    <citation type="submission" date="2016-11" db="EMBL/GenBank/DDBJ databases">
        <authorList>
            <person name="Jaros S."/>
            <person name="Januszkiewicz K."/>
            <person name="Wedrychowicz H."/>
        </authorList>
    </citation>
    <scope>NUCLEOTIDE SEQUENCE [LARGE SCALE GENOMIC DNA]</scope>
    <source>
        <strain evidence="11">DSM 19859</strain>
    </source>
</reference>
<comment type="function">
    <text evidence="8">May have a photoreceptor function.</text>
</comment>
<feature type="site" description="Electron transfer via tryptophanyl radical" evidence="7">
    <location>
        <position position="329"/>
    </location>
</feature>
<dbReference type="NCBIfam" id="TIGR02765">
    <property type="entry name" value="crypto_DASH"/>
    <property type="match status" value="1"/>
</dbReference>
<evidence type="ECO:0000256" key="4">
    <source>
        <dbReference type="ARBA" id="ARBA00022827"/>
    </source>
</evidence>
<gene>
    <name evidence="10" type="ORF">DSM01_1805</name>
    <name evidence="11" type="ORF">SAMN04487999_2528</name>
</gene>
<dbReference type="InterPro" id="IPR036134">
    <property type="entry name" value="Crypto/Photolyase_FAD-like_sf"/>
</dbReference>
<evidence type="ECO:0000256" key="8">
    <source>
        <dbReference type="RuleBase" id="RU367151"/>
    </source>
</evidence>
<dbReference type="SUPFAM" id="SSF48173">
    <property type="entry name" value="Cryptochrome/photolyase FAD-binding domain"/>
    <property type="match status" value="1"/>
</dbReference>
<dbReference type="PROSITE" id="PS51645">
    <property type="entry name" value="PHR_CRY_ALPHA_BETA"/>
    <property type="match status" value="1"/>
</dbReference>
<dbReference type="AlphaFoldDB" id="A0A1M5YZ83"/>
<comment type="cofactor">
    <cofactor evidence="8">
        <name>(6R)-5,10-methylene-5,6,7,8-tetrahydrofolate</name>
        <dbReference type="ChEBI" id="CHEBI:15636"/>
    </cofactor>
    <text evidence="8">Binds 1 5,10-methenyltetrahydrofolate (MTHF) per subunit.</text>
</comment>
<feature type="site" description="Electron transfer via tryptophanyl radical" evidence="7">
    <location>
        <position position="405"/>
    </location>
</feature>
<reference evidence="12" key="2">
    <citation type="submission" date="2016-11" db="EMBL/GenBank/DDBJ databases">
        <authorList>
            <person name="Varghese N."/>
            <person name="Submissions S."/>
        </authorList>
    </citation>
    <scope>NUCLEOTIDE SEQUENCE [LARGE SCALE GENOMIC DNA]</scope>
    <source>
        <strain evidence="12">DSM 19859</strain>
    </source>
</reference>
<evidence type="ECO:0000256" key="2">
    <source>
        <dbReference type="ARBA" id="ARBA00017881"/>
    </source>
</evidence>
<dbReference type="InterPro" id="IPR002081">
    <property type="entry name" value="Cryptochrome/DNA_photolyase_1"/>
</dbReference>